<comment type="similarity">
    <text evidence="11">Belongs to the KdpC family.</text>
</comment>
<evidence type="ECO:0000256" key="4">
    <source>
        <dbReference type="ARBA" id="ARBA00022692"/>
    </source>
</evidence>
<keyword evidence="9 11" id="KW-0406">Ion transport</keyword>
<dbReference type="NCBIfam" id="NF001454">
    <property type="entry name" value="PRK00315.1"/>
    <property type="match status" value="1"/>
</dbReference>
<protein>
    <recommendedName>
        <fullName evidence="11">Potassium-transporting ATPase KdpC subunit</fullName>
    </recommendedName>
    <alternativeName>
        <fullName evidence="11">ATP phosphohydrolase [potassium-transporting] C chain</fullName>
    </alternativeName>
    <alternativeName>
        <fullName evidence="11">Potassium-binding and translocating subunit C</fullName>
    </alternativeName>
    <alternativeName>
        <fullName evidence="11">Potassium-translocating ATPase C chain</fullName>
    </alternativeName>
</protein>
<evidence type="ECO:0000256" key="9">
    <source>
        <dbReference type="ARBA" id="ARBA00023065"/>
    </source>
</evidence>
<keyword evidence="14" id="KW-1185">Reference proteome</keyword>
<organism evidence="13 14">
    <name type="scientific">Siculibacillus lacustris</name>
    <dbReference type="NCBI Taxonomy" id="1549641"/>
    <lineage>
        <taxon>Bacteria</taxon>
        <taxon>Pseudomonadati</taxon>
        <taxon>Pseudomonadota</taxon>
        <taxon>Alphaproteobacteria</taxon>
        <taxon>Hyphomicrobiales</taxon>
        <taxon>Ancalomicrobiaceae</taxon>
        <taxon>Siculibacillus</taxon>
    </lineage>
</organism>
<keyword evidence="3 11" id="KW-0633">Potassium transport</keyword>
<evidence type="ECO:0000313" key="13">
    <source>
        <dbReference type="EMBL" id="TBW41367.1"/>
    </source>
</evidence>
<comment type="function">
    <text evidence="11">Part of the high-affinity ATP-driven potassium transport (or Kdp) system, which catalyzes the hydrolysis of ATP coupled with the electrogenic transport of potassium into the cytoplasm. This subunit acts as a catalytic chaperone that increases the ATP-binding affinity of the ATP-hydrolyzing subunit KdpB by the formation of a transient KdpB/KdpC/ATP ternary complex.</text>
</comment>
<dbReference type="EMBL" id="SJFN01000001">
    <property type="protein sequence ID" value="TBW41367.1"/>
    <property type="molecule type" value="Genomic_DNA"/>
</dbReference>
<reference evidence="13 14" key="1">
    <citation type="submission" date="2019-02" db="EMBL/GenBank/DDBJ databases">
        <title>Siculibacillus lacustris gen. nov., sp. nov., a new rosette-forming bacterium isolated from a freshwater crater lake (Lake St. Ana, Romania).</title>
        <authorList>
            <person name="Felfoldi T."/>
            <person name="Marton Z."/>
            <person name="Szabo A."/>
            <person name="Mentes A."/>
            <person name="Boka K."/>
            <person name="Marialigeti K."/>
            <person name="Mathe I."/>
            <person name="Koncz M."/>
            <person name="Schumann P."/>
            <person name="Toth E."/>
        </authorList>
    </citation>
    <scope>NUCLEOTIDE SEQUENCE [LARGE SCALE GENOMIC DNA]</scope>
    <source>
        <strain evidence="13 14">SA-279</strain>
    </source>
</reference>
<dbReference type="InterPro" id="IPR003820">
    <property type="entry name" value="KdpC"/>
</dbReference>
<evidence type="ECO:0000256" key="7">
    <source>
        <dbReference type="ARBA" id="ARBA00022958"/>
    </source>
</evidence>
<dbReference type="AlphaFoldDB" id="A0A4Q9VXZ1"/>
<keyword evidence="2 11" id="KW-1003">Cell membrane</keyword>
<name>A0A4Q9VXZ1_9HYPH</name>
<evidence type="ECO:0000256" key="8">
    <source>
        <dbReference type="ARBA" id="ARBA00022989"/>
    </source>
</evidence>
<dbReference type="GO" id="GO:0005524">
    <property type="term" value="F:ATP binding"/>
    <property type="evidence" value="ECO:0007669"/>
    <property type="project" value="UniProtKB-UniRule"/>
</dbReference>
<feature type="compositionally biased region" description="Low complexity" evidence="12">
    <location>
        <begin position="70"/>
        <end position="82"/>
    </location>
</feature>
<keyword evidence="5 11" id="KW-0547">Nucleotide-binding</keyword>
<gene>
    <name evidence="11 13" type="primary">kdpC</name>
    <name evidence="13" type="ORF">EYW49_01180</name>
</gene>
<dbReference type="RefSeq" id="WP_131305072.1">
    <property type="nucleotide sequence ID" value="NZ_SJFN01000001.1"/>
</dbReference>
<evidence type="ECO:0000256" key="5">
    <source>
        <dbReference type="ARBA" id="ARBA00022741"/>
    </source>
</evidence>
<evidence type="ECO:0000256" key="3">
    <source>
        <dbReference type="ARBA" id="ARBA00022538"/>
    </source>
</evidence>
<keyword evidence="1 11" id="KW-0813">Transport</keyword>
<comment type="subunit">
    <text evidence="11">The system is composed of three essential subunits: KdpA, KdpB and KdpC.</text>
</comment>
<dbReference type="HAMAP" id="MF_00276">
    <property type="entry name" value="KdpC"/>
    <property type="match status" value="1"/>
</dbReference>
<dbReference type="OrthoDB" id="9788285at2"/>
<dbReference type="NCBIfam" id="TIGR00681">
    <property type="entry name" value="kdpC"/>
    <property type="match status" value="1"/>
</dbReference>
<dbReference type="GO" id="GO:0008556">
    <property type="term" value="F:P-type potassium transmembrane transporter activity"/>
    <property type="evidence" value="ECO:0007669"/>
    <property type="project" value="InterPro"/>
</dbReference>
<keyword evidence="7 11" id="KW-0630">Potassium</keyword>
<dbReference type="PIRSF" id="PIRSF001296">
    <property type="entry name" value="K_ATPase_KdpC"/>
    <property type="match status" value="1"/>
</dbReference>
<evidence type="ECO:0000256" key="10">
    <source>
        <dbReference type="ARBA" id="ARBA00023136"/>
    </source>
</evidence>
<comment type="subcellular location">
    <subcellularLocation>
        <location evidence="11">Cell membrane</location>
        <topology evidence="11">Single-pass membrane protein</topology>
    </subcellularLocation>
</comment>
<keyword evidence="6 11" id="KW-0067">ATP-binding</keyword>
<evidence type="ECO:0000256" key="2">
    <source>
        <dbReference type="ARBA" id="ARBA00022475"/>
    </source>
</evidence>
<dbReference type="Proteomes" id="UP000292781">
    <property type="component" value="Unassembled WGS sequence"/>
</dbReference>
<dbReference type="GO" id="GO:0005886">
    <property type="term" value="C:plasma membrane"/>
    <property type="evidence" value="ECO:0007669"/>
    <property type="project" value="UniProtKB-SubCell"/>
</dbReference>
<dbReference type="PANTHER" id="PTHR30042">
    <property type="entry name" value="POTASSIUM-TRANSPORTING ATPASE C CHAIN"/>
    <property type="match status" value="1"/>
</dbReference>
<keyword evidence="10 11" id="KW-0472">Membrane</keyword>
<proteinExistence type="inferred from homology"/>
<evidence type="ECO:0000256" key="6">
    <source>
        <dbReference type="ARBA" id="ARBA00022840"/>
    </source>
</evidence>
<comment type="caution">
    <text evidence="13">The sequence shown here is derived from an EMBL/GenBank/DDBJ whole genome shotgun (WGS) entry which is preliminary data.</text>
</comment>
<evidence type="ECO:0000256" key="1">
    <source>
        <dbReference type="ARBA" id="ARBA00022448"/>
    </source>
</evidence>
<evidence type="ECO:0000313" key="14">
    <source>
        <dbReference type="Proteomes" id="UP000292781"/>
    </source>
</evidence>
<sequence length="201" mass="20647">MIAHLRPAFVLLTGLTVLTGVVYPLAITGLSAVALPRQAGGSLIRAGDTVVGSTLIGQSFTDPKWFHGRPSATSAPDPADSSKTVDAPYNAGNSSGSNLGPLAAKLIDRVKADTEALIAESGATTVPADAVTTSASGLDPDISPAFARLQVKRIAATRGLAPDRIEALIAGSVRGRDLGIFGEPRVNVLELNLALDRLTRS</sequence>
<dbReference type="PANTHER" id="PTHR30042:SF2">
    <property type="entry name" value="POTASSIUM-TRANSPORTING ATPASE KDPC SUBUNIT"/>
    <property type="match status" value="1"/>
</dbReference>
<feature type="region of interest" description="Disordered" evidence="12">
    <location>
        <begin position="66"/>
        <end position="86"/>
    </location>
</feature>
<evidence type="ECO:0000256" key="12">
    <source>
        <dbReference type="SAM" id="MobiDB-lite"/>
    </source>
</evidence>
<accession>A0A4Q9VXZ1</accession>
<keyword evidence="4 11" id="KW-0812">Transmembrane</keyword>
<keyword evidence="8 11" id="KW-1133">Transmembrane helix</keyword>
<evidence type="ECO:0000256" key="11">
    <source>
        <dbReference type="HAMAP-Rule" id="MF_00276"/>
    </source>
</evidence>
<dbReference type="Pfam" id="PF02669">
    <property type="entry name" value="KdpC"/>
    <property type="match status" value="1"/>
</dbReference>